<dbReference type="CDD" id="cd01712">
    <property type="entry name" value="PPase_ThiI"/>
    <property type="match status" value="1"/>
</dbReference>
<dbReference type="CDD" id="cd11716">
    <property type="entry name" value="THUMP_ThiI"/>
    <property type="match status" value="1"/>
</dbReference>
<gene>
    <name evidence="18 20" type="primary">thiI</name>
    <name evidence="21" type="ORF">C8D82_11346</name>
    <name evidence="20" type="ORF">HF882_12180</name>
</gene>
<evidence type="ECO:0000256" key="4">
    <source>
        <dbReference type="ARBA" id="ARBA00022679"/>
    </source>
</evidence>
<dbReference type="HAMAP" id="MF_00021">
    <property type="entry name" value="ThiI"/>
    <property type="match status" value="1"/>
</dbReference>
<comment type="similarity">
    <text evidence="12 18">Belongs to the ThiI family.</text>
</comment>
<dbReference type="PANTHER" id="PTHR43209">
    <property type="entry name" value="TRNA SULFURTRANSFERASE"/>
    <property type="match status" value="1"/>
</dbReference>
<dbReference type="FunFam" id="3.40.50.620:FF:000053">
    <property type="entry name" value="Probable tRNA sulfurtransferase"/>
    <property type="match status" value="1"/>
</dbReference>
<dbReference type="GO" id="GO:0005829">
    <property type="term" value="C:cytosol"/>
    <property type="evidence" value="ECO:0007669"/>
    <property type="project" value="TreeGrafter"/>
</dbReference>
<feature type="binding site" evidence="18">
    <location>
        <position position="278"/>
    </location>
    <ligand>
        <name>ATP</name>
        <dbReference type="ChEBI" id="CHEBI:30616"/>
    </ligand>
</feature>
<feature type="binding site" evidence="18">
    <location>
        <position position="300"/>
    </location>
    <ligand>
        <name>ATP</name>
        <dbReference type="ChEBI" id="CHEBI:30616"/>
    </ligand>
</feature>
<dbReference type="InterPro" id="IPR049962">
    <property type="entry name" value="THUMP_ThiI"/>
</dbReference>
<evidence type="ECO:0000256" key="11">
    <source>
        <dbReference type="ARBA" id="ARBA00058382"/>
    </source>
</evidence>
<keyword evidence="6 18" id="KW-0067">ATP-binding</keyword>
<comment type="catalytic activity">
    <reaction evidence="10 18">
        <text>[ThiS sulfur-carrier protein]-C-terminal Gly-Gly-AMP + S-sulfanyl-L-cysteinyl-[cysteine desulfurase] + AH2 = [ThiS sulfur-carrier protein]-C-terminal-Gly-aminoethanethioate + L-cysteinyl-[cysteine desulfurase] + A + AMP + 2 H(+)</text>
        <dbReference type="Rhea" id="RHEA:43340"/>
        <dbReference type="Rhea" id="RHEA-COMP:12157"/>
        <dbReference type="Rhea" id="RHEA-COMP:12158"/>
        <dbReference type="Rhea" id="RHEA-COMP:12910"/>
        <dbReference type="Rhea" id="RHEA-COMP:19908"/>
        <dbReference type="ChEBI" id="CHEBI:13193"/>
        <dbReference type="ChEBI" id="CHEBI:15378"/>
        <dbReference type="ChEBI" id="CHEBI:17499"/>
        <dbReference type="ChEBI" id="CHEBI:29950"/>
        <dbReference type="ChEBI" id="CHEBI:61963"/>
        <dbReference type="ChEBI" id="CHEBI:90618"/>
        <dbReference type="ChEBI" id="CHEBI:232372"/>
        <dbReference type="ChEBI" id="CHEBI:456215"/>
    </reaction>
</comment>
<feature type="binding site" evidence="18">
    <location>
        <begin position="221"/>
        <end position="222"/>
    </location>
    <ligand>
        <name>ATP</name>
        <dbReference type="ChEBI" id="CHEBI:30616"/>
    </ligand>
</feature>
<evidence type="ECO:0000313" key="23">
    <source>
        <dbReference type="Proteomes" id="UP000576225"/>
    </source>
</evidence>
<dbReference type="InterPro" id="IPR020536">
    <property type="entry name" value="ThiI_AANH"/>
</dbReference>
<organism evidence="21 22">
    <name type="scientific">Victivallis vadensis</name>
    <dbReference type="NCBI Taxonomy" id="172901"/>
    <lineage>
        <taxon>Bacteria</taxon>
        <taxon>Pseudomonadati</taxon>
        <taxon>Lentisphaerota</taxon>
        <taxon>Lentisphaeria</taxon>
        <taxon>Victivallales</taxon>
        <taxon>Victivallaceae</taxon>
        <taxon>Victivallis</taxon>
    </lineage>
</organism>
<dbReference type="Pfam" id="PF02568">
    <property type="entry name" value="ThiI"/>
    <property type="match status" value="1"/>
</dbReference>
<evidence type="ECO:0000256" key="8">
    <source>
        <dbReference type="ARBA" id="ARBA00022977"/>
    </source>
</evidence>
<dbReference type="InterPro" id="IPR050102">
    <property type="entry name" value="tRNA_sulfurtransferase_ThiI"/>
</dbReference>
<dbReference type="PROSITE" id="PS51165">
    <property type="entry name" value="THUMP"/>
    <property type="match status" value="1"/>
</dbReference>
<proteinExistence type="inferred from homology"/>
<dbReference type="EMBL" id="QEKH01000013">
    <property type="protein sequence ID" value="PVY41573.1"/>
    <property type="molecule type" value="Genomic_DNA"/>
</dbReference>
<evidence type="ECO:0000313" key="22">
    <source>
        <dbReference type="Proteomes" id="UP000245959"/>
    </source>
</evidence>
<evidence type="ECO:0000256" key="10">
    <source>
        <dbReference type="ARBA" id="ARBA00052330"/>
    </source>
</evidence>
<dbReference type="GO" id="GO:0005524">
    <property type="term" value="F:ATP binding"/>
    <property type="evidence" value="ECO:0007669"/>
    <property type="project" value="UniProtKB-UniRule"/>
</dbReference>
<keyword evidence="8 18" id="KW-0784">Thiamine biosynthesis</keyword>
<dbReference type="GO" id="GO:0002937">
    <property type="term" value="P:tRNA 4-thiouridine biosynthesis"/>
    <property type="evidence" value="ECO:0007669"/>
    <property type="project" value="TreeGrafter"/>
</dbReference>
<dbReference type="GO" id="GO:0140741">
    <property type="term" value="F:tRNA-uracil-4 sulfurtransferase activity"/>
    <property type="evidence" value="ECO:0007669"/>
    <property type="project" value="UniProtKB-EC"/>
</dbReference>
<dbReference type="GO" id="GO:0004810">
    <property type="term" value="F:CCA tRNA nucleotidyltransferase activity"/>
    <property type="evidence" value="ECO:0007669"/>
    <property type="project" value="InterPro"/>
</dbReference>
<dbReference type="InterPro" id="IPR054173">
    <property type="entry name" value="ThiI_fer"/>
</dbReference>
<dbReference type="SMART" id="SM00981">
    <property type="entry name" value="THUMP"/>
    <property type="match status" value="1"/>
</dbReference>
<comment type="caution">
    <text evidence="21">The sequence shown here is derived from an EMBL/GenBank/DDBJ whole genome shotgun (WGS) entry which is preliminary data.</text>
</comment>
<dbReference type="RefSeq" id="WP_116883994.1">
    <property type="nucleotide sequence ID" value="NZ_CABMMC010000086.1"/>
</dbReference>
<dbReference type="GO" id="GO:0052837">
    <property type="term" value="P:thiazole biosynthetic process"/>
    <property type="evidence" value="ECO:0007669"/>
    <property type="project" value="TreeGrafter"/>
</dbReference>
<dbReference type="InterPro" id="IPR049961">
    <property type="entry name" value="ThiI_N"/>
</dbReference>
<dbReference type="Gene3D" id="3.30.2130.30">
    <property type="match status" value="1"/>
</dbReference>
<name>A0A2U1AYT1_9BACT</name>
<evidence type="ECO:0000256" key="6">
    <source>
        <dbReference type="ARBA" id="ARBA00022840"/>
    </source>
</evidence>
<dbReference type="InterPro" id="IPR004114">
    <property type="entry name" value="THUMP_dom"/>
</dbReference>
<evidence type="ECO:0000256" key="18">
    <source>
        <dbReference type="HAMAP-Rule" id="MF_00021"/>
    </source>
</evidence>
<dbReference type="EC" id="2.8.1.4" evidence="13 18"/>
<comment type="catalytic activity">
    <reaction evidence="9 18">
        <text>[ThiI sulfur-carrier protein]-S-sulfanyl-L-cysteine + a uridine in tRNA + 2 reduced [2Fe-2S]-[ferredoxin] + ATP + H(+) = [ThiI sulfur-carrier protein]-L-cysteine + a 4-thiouridine in tRNA + 2 oxidized [2Fe-2S]-[ferredoxin] + AMP + diphosphate</text>
        <dbReference type="Rhea" id="RHEA:24176"/>
        <dbReference type="Rhea" id="RHEA-COMP:10000"/>
        <dbReference type="Rhea" id="RHEA-COMP:10001"/>
        <dbReference type="Rhea" id="RHEA-COMP:13337"/>
        <dbReference type="Rhea" id="RHEA-COMP:13338"/>
        <dbReference type="Rhea" id="RHEA-COMP:13339"/>
        <dbReference type="Rhea" id="RHEA-COMP:13340"/>
        <dbReference type="ChEBI" id="CHEBI:15378"/>
        <dbReference type="ChEBI" id="CHEBI:29950"/>
        <dbReference type="ChEBI" id="CHEBI:30616"/>
        <dbReference type="ChEBI" id="CHEBI:33019"/>
        <dbReference type="ChEBI" id="CHEBI:33737"/>
        <dbReference type="ChEBI" id="CHEBI:33738"/>
        <dbReference type="ChEBI" id="CHEBI:61963"/>
        <dbReference type="ChEBI" id="CHEBI:65315"/>
        <dbReference type="ChEBI" id="CHEBI:136798"/>
        <dbReference type="ChEBI" id="CHEBI:456215"/>
        <dbReference type="EC" id="2.8.1.4"/>
    </reaction>
</comment>
<keyword evidence="7 18" id="KW-0694">RNA-binding</keyword>
<evidence type="ECO:0000256" key="16">
    <source>
        <dbReference type="ARBA" id="ARBA00077849"/>
    </source>
</evidence>
<reference evidence="21 22" key="1">
    <citation type="submission" date="2018-04" db="EMBL/GenBank/DDBJ databases">
        <title>Genomic Encyclopedia of Type Strains, Phase IV (KMG-IV): sequencing the most valuable type-strain genomes for metagenomic binning, comparative biology and taxonomic classification.</title>
        <authorList>
            <person name="Goeker M."/>
        </authorList>
    </citation>
    <scope>NUCLEOTIDE SEQUENCE [LARGE SCALE GENOMIC DNA]</scope>
    <source>
        <strain evidence="21 22">DSM 14823</strain>
    </source>
</reference>
<dbReference type="GeneID" id="78295302"/>
<comment type="pathway">
    <text evidence="18">Cofactor biosynthesis; thiamine diphosphate biosynthesis.</text>
</comment>
<evidence type="ECO:0000256" key="13">
    <source>
        <dbReference type="ARBA" id="ARBA00066827"/>
    </source>
</evidence>
<dbReference type="InterPro" id="IPR003720">
    <property type="entry name" value="tRNA_STrfase"/>
</dbReference>
<evidence type="ECO:0000256" key="5">
    <source>
        <dbReference type="ARBA" id="ARBA00022741"/>
    </source>
</evidence>
<sequence>MYNCIICRYHEIATKGNNRNMFERCLVDNLKHQLKELGICRVHRVRGRIWIDRADGGAFSAEELDAIRPRIAGTFGLESFSPVVRLPVDMDAIRRAALEMAPEELGPVLAEKECVTFRVRARRSNKRFPFRSQEIEIDLVTSLAKKFGDGRFRIDLKHAEVTLGCEVRDEFAALFWHQYPCPGGLPVGSNPKVLTLLSGGIDSPVAAWQIMKRGCPTDFITFHSAPYTPPETVDKVRGIAEHLNTFQQHGVLHLCNLAPMQKLIRDNCNERFRTVLYRRAMLRIAEQVAKNTGCRALVTGEAVGQVASQTIVNMNTINRAVDMLVLRPLVGADKLESIRIAGEIGTLELSNVQVPDSCTVFAPSQPSTAVPEPLAEAEELKIPGYPEVIEKIVADIVSVA</sequence>
<dbReference type="SUPFAM" id="SSF52402">
    <property type="entry name" value="Adenine nucleotide alpha hydrolases-like"/>
    <property type="match status" value="1"/>
</dbReference>
<dbReference type="AlphaFoldDB" id="A0A2U1AYT1"/>
<keyword evidence="3 18" id="KW-0820">tRNA-binding</keyword>
<evidence type="ECO:0000256" key="1">
    <source>
        <dbReference type="ARBA" id="ARBA00004496"/>
    </source>
</evidence>
<dbReference type="SUPFAM" id="SSF143437">
    <property type="entry name" value="THUMP domain-like"/>
    <property type="match status" value="1"/>
</dbReference>
<evidence type="ECO:0000256" key="17">
    <source>
        <dbReference type="ARBA" id="ARBA00080570"/>
    </source>
</evidence>
<dbReference type="Pfam" id="PF02926">
    <property type="entry name" value="THUMP"/>
    <property type="match status" value="1"/>
</dbReference>
<evidence type="ECO:0000313" key="20">
    <source>
        <dbReference type="EMBL" id="NMD87342.1"/>
    </source>
</evidence>
<evidence type="ECO:0000256" key="12">
    <source>
        <dbReference type="ARBA" id="ARBA00061472"/>
    </source>
</evidence>
<evidence type="ECO:0000259" key="19">
    <source>
        <dbReference type="PROSITE" id="PS51165"/>
    </source>
</evidence>
<dbReference type="GO" id="GO:0009228">
    <property type="term" value="P:thiamine biosynthetic process"/>
    <property type="evidence" value="ECO:0007669"/>
    <property type="project" value="UniProtKB-KW"/>
</dbReference>
<dbReference type="InterPro" id="IPR014729">
    <property type="entry name" value="Rossmann-like_a/b/a_fold"/>
</dbReference>
<dbReference type="Proteomes" id="UP000245959">
    <property type="component" value="Unassembled WGS sequence"/>
</dbReference>
<dbReference type="Gene3D" id="3.40.50.620">
    <property type="entry name" value="HUPs"/>
    <property type="match status" value="1"/>
</dbReference>
<feature type="domain" description="THUMP" evidence="19">
    <location>
        <begin position="65"/>
        <end position="178"/>
    </location>
</feature>
<dbReference type="PANTHER" id="PTHR43209:SF1">
    <property type="entry name" value="TRNA SULFURTRANSFERASE"/>
    <property type="match status" value="1"/>
</dbReference>
<feature type="binding site" evidence="18">
    <location>
        <begin position="196"/>
        <end position="197"/>
    </location>
    <ligand>
        <name>ATP</name>
        <dbReference type="ChEBI" id="CHEBI:30616"/>
    </ligand>
</feature>
<evidence type="ECO:0000256" key="14">
    <source>
        <dbReference type="ARBA" id="ARBA00071867"/>
    </source>
</evidence>
<dbReference type="EMBL" id="JABAEW010000022">
    <property type="protein sequence ID" value="NMD87342.1"/>
    <property type="molecule type" value="Genomic_DNA"/>
</dbReference>
<comment type="function">
    <text evidence="11 18">Catalyzes the ATP-dependent transfer of a sulfur to tRNA to produce 4-thiouridine in position 8 of tRNAs, which functions as a near-UV photosensor. Also catalyzes the transfer of sulfur to the sulfur carrier protein ThiS, forming ThiS-thiocarboxylate. This is a step in the synthesis of thiazole, in the thiamine biosynthesis pathway. The sulfur is donated as persulfide by IscS.</text>
</comment>
<dbReference type="UniPathway" id="UPA00060"/>
<dbReference type="NCBIfam" id="TIGR00342">
    <property type="entry name" value="tRNA uracil 4-sulfurtransferase ThiI"/>
    <property type="match status" value="1"/>
</dbReference>
<keyword evidence="2 18" id="KW-0963">Cytoplasm</keyword>
<dbReference type="GO" id="GO:0009229">
    <property type="term" value="P:thiamine diphosphate biosynthetic process"/>
    <property type="evidence" value="ECO:0007669"/>
    <property type="project" value="UniProtKB-UniRule"/>
</dbReference>
<evidence type="ECO:0000256" key="3">
    <source>
        <dbReference type="ARBA" id="ARBA00022555"/>
    </source>
</evidence>
<keyword evidence="4 18" id="KW-0808">Transferase</keyword>
<accession>A0A2U1AYT1</accession>
<evidence type="ECO:0000256" key="2">
    <source>
        <dbReference type="ARBA" id="ARBA00022490"/>
    </source>
</evidence>
<evidence type="ECO:0000256" key="7">
    <source>
        <dbReference type="ARBA" id="ARBA00022884"/>
    </source>
</evidence>
<dbReference type="GO" id="GO:0000049">
    <property type="term" value="F:tRNA binding"/>
    <property type="evidence" value="ECO:0007669"/>
    <property type="project" value="UniProtKB-UniRule"/>
</dbReference>
<evidence type="ECO:0000256" key="9">
    <source>
        <dbReference type="ARBA" id="ARBA00050570"/>
    </source>
</evidence>
<dbReference type="Proteomes" id="UP000576225">
    <property type="component" value="Unassembled WGS sequence"/>
</dbReference>
<protein>
    <recommendedName>
        <fullName evidence="14 18">Probable tRNA sulfurtransferase</fullName>
        <ecNumber evidence="13 18">2.8.1.4</ecNumber>
    </recommendedName>
    <alternativeName>
        <fullName evidence="15 18">Sulfur carrier protein ThiS sulfurtransferase</fullName>
    </alternativeName>
    <alternativeName>
        <fullName evidence="16 18">Thiamine biosynthesis protein ThiI</fullName>
    </alternativeName>
    <alternativeName>
        <fullName evidence="17 18">tRNA 4-thiouridine synthase</fullName>
    </alternativeName>
</protein>
<feature type="binding site" evidence="18">
    <location>
        <position position="309"/>
    </location>
    <ligand>
        <name>ATP</name>
        <dbReference type="ChEBI" id="CHEBI:30616"/>
    </ligand>
</feature>
<comment type="subcellular location">
    <subcellularLocation>
        <location evidence="1 18">Cytoplasm</location>
    </subcellularLocation>
</comment>
<keyword evidence="22" id="KW-1185">Reference proteome</keyword>
<keyword evidence="5 18" id="KW-0547">Nucleotide-binding</keyword>
<dbReference type="Pfam" id="PF22025">
    <property type="entry name" value="ThiI_fer"/>
    <property type="match status" value="1"/>
</dbReference>
<evidence type="ECO:0000313" key="21">
    <source>
        <dbReference type="EMBL" id="PVY41573.1"/>
    </source>
</evidence>
<dbReference type="OrthoDB" id="9773948at2"/>
<evidence type="ECO:0000256" key="15">
    <source>
        <dbReference type="ARBA" id="ARBA00075337"/>
    </source>
</evidence>
<reference evidence="20 23" key="2">
    <citation type="submission" date="2020-04" db="EMBL/GenBank/DDBJ databases">
        <authorList>
            <person name="Hitch T.C.A."/>
            <person name="Wylensek D."/>
            <person name="Clavel T."/>
        </authorList>
    </citation>
    <scope>NUCLEOTIDE SEQUENCE [LARGE SCALE GENOMIC DNA]</scope>
    <source>
        <strain evidence="20 23">COR2-253-APC-1A</strain>
    </source>
</reference>